<dbReference type="InterPro" id="IPR036322">
    <property type="entry name" value="WD40_repeat_dom_sf"/>
</dbReference>
<dbReference type="eggNOG" id="ENOG5033T94">
    <property type="taxonomic scope" value="Bacteria"/>
</dbReference>
<protein>
    <recommendedName>
        <fullName evidence="4">WD40 repeat domain-containing protein</fullName>
    </recommendedName>
</protein>
<dbReference type="InterPro" id="IPR015943">
    <property type="entry name" value="WD40/YVTN_repeat-like_dom_sf"/>
</dbReference>
<name>F8C5D5_THEGP</name>
<dbReference type="Gene3D" id="2.130.10.10">
    <property type="entry name" value="YVTN repeat-like/Quinoprotein amine dehydrogenase"/>
    <property type="match status" value="1"/>
</dbReference>
<proteinExistence type="predicted"/>
<dbReference type="SUPFAM" id="SSF50978">
    <property type="entry name" value="WD40 repeat-like"/>
    <property type="match status" value="1"/>
</dbReference>
<keyword evidence="1" id="KW-0732">Signal</keyword>
<evidence type="ECO:0000313" key="3">
    <source>
        <dbReference type="Proteomes" id="UP000006583"/>
    </source>
</evidence>
<dbReference type="KEGG" id="top:TOPB45_0807"/>
<evidence type="ECO:0000313" key="2">
    <source>
        <dbReference type="EMBL" id="AEH22907.1"/>
    </source>
</evidence>
<evidence type="ECO:0000256" key="1">
    <source>
        <dbReference type="SAM" id="SignalP"/>
    </source>
</evidence>
<feature type="signal peptide" evidence="1">
    <location>
        <begin position="1"/>
        <end position="23"/>
    </location>
</feature>
<keyword evidence="3" id="KW-1185">Reference proteome</keyword>
<reference evidence="2 3" key="1">
    <citation type="journal article" date="2013" name="Genome Announc.">
        <title>Complete genome sequence of the hyperthermophilic sulfate-reducing bacterium Thermodesulfobacterium geofontis OPF15T.</title>
        <authorList>
            <person name="Elkins J.G."/>
            <person name="Hamilton-Brehm S.D."/>
            <person name="Lucas S."/>
            <person name="Han J."/>
            <person name="Lapidus A."/>
            <person name="Cheng J.F."/>
            <person name="Goodwin L.A."/>
            <person name="Pitluck S."/>
            <person name="Peters L."/>
            <person name="Mikhailova N."/>
            <person name="Davenport K.W."/>
            <person name="Detter J.C."/>
            <person name="Han C.S."/>
            <person name="Tapia R."/>
            <person name="Land M.L."/>
            <person name="Hauser L."/>
            <person name="Kyrpides N.C."/>
            <person name="Ivanova N.N."/>
            <person name="Pagani I."/>
            <person name="Bruce D."/>
            <person name="Woyke T."/>
            <person name="Cottingham R.W."/>
        </authorList>
    </citation>
    <scope>NUCLEOTIDE SEQUENCE [LARGE SCALE GENOMIC DNA]</scope>
    <source>
        <strain evidence="2 3">OPF15</strain>
    </source>
</reference>
<sequence>MIKRCRALIGLFLIFFYFSPVKASEKPNDFAQSGYAENWNKICEAAHFLAIDDSERFLASVDAMRRKIRIWDIQSGRQVSIIITNHLTEDMFFIKNSLLVIKPYNGPIEIYSIFGKKIETLETLTKIKVDGRIRKISNNRTYLLEGVFGDISNRVRIINLENGSEVKLPDFSLIDDELYDKIDLHLYDLGLYIGHFKRISRKDLSDHGKEKLLVMLYDKETLNPVTEFQIDEREPWDIIWAVLDINRKYLYLDKGQNLRLFDINTGKKVCDIFHNNMANKVILKNGDIAIIHSEQDKKNIFAEHFYVSIFNITDNCLTKEKKFHFDQATSLLVTNGGFIIVGYTDGSIKIHSISDGSVVKELIVKPVIDSYQLMTRNKCK</sequence>
<dbReference type="Proteomes" id="UP000006583">
    <property type="component" value="Chromosome"/>
</dbReference>
<feature type="chain" id="PRO_5003374278" description="WD40 repeat domain-containing protein" evidence="1">
    <location>
        <begin position="24"/>
        <end position="380"/>
    </location>
</feature>
<dbReference type="AlphaFoldDB" id="F8C5D5"/>
<dbReference type="RefSeq" id="WP_013909606.1">
    <property type="nucleotide sequence ID" value="NC_015682.1"/>
</dbReference>
<dbReference type="STRING" id="795359.TOPB45_0807"/>
<dbReference type="EMBL" id="CP002829">
    <property type="protein sequence ID" value="AEH22907.1"/>
    <property type="molecule type" value="Genomic_DNA"/>
</dbReference>
<dbReference type="HOGENOM" id="CLU_727474_0_0_0"/>
<organism evidence="2 3">
    <name type="scientific">Thermodesulfobacterium geofontis (strain OPF15)</name>
    <dbReference type="NCBI Taxonomy" id="795359"/>
    <lineage>
        <taxon>Bacteria</taxon>
        <taxon>Pseudomonadati</taxon>
        <taxon>Thermodesulfobacteriota</taxon>
        <taxon>Thermodesulfobacteria</taxon>
        <taxon>Thermodesulfobacteriales</taxon>
        <taxon>Thermodesulfobacteriaceae</taxon>
        <taxon>Thermodesulfobacterium</taxon>
    </lineage>
</organism>
<evidence type="ECO:0008006" key="4">
    <source>
        <dbReference type="Google" id="ProtNLM"/>
    </source>
</evidence>
<dbReference type="PATRIC" id="fig|795359.3.peg.816"/>
<accession>F8C5D5</accession>
<gene>
    <name evidence="2" type="ordered locus">TOPB45_0807</name>
</gene>